<sequence>MPSEDMDYDIYVFWMENDIQKVDTITAYGQIHAQDDNAPFDLFEDGHKGVPGRLMIEGHMFVKAMGRLPLRTLLSITVTTRILYQRQEPWPPHRPRPILAPGP</sequence>
<gene>
    <name evidence="1" type="ORF">CC86DRAFT_414117</name>
</gene>
<keyword evidence="2" id="KW-1185">Reference proteome</keyword>
<proteinExistence type="predicted"/>
<dbReference type="EMBL" id="MU006256">
    <property type="protein sequence ID" value="KAF2818221.1"/>
    <property type="molecule type" value="Genomic_DNA"/>
</dbReference>
<reference evidence="1" key="1">
    <citation type="journal article" date="2020" name="Stud. Mycol.">
        <title>101 Dothideomycetes genomes: a test case for predicting lifestyles and emergence of pathogens.</title>
        <authorList>
            <person name="Haridas S."/>
            <person name="Albert R."/>
            <person name="Binder M."/>
            <person name="Bloem J."/>
            <person name="Labutti K."/>
            <person name="Salamov A."/>
            <person name="Andreopoulos B."/>
            <person name="Baker S."/>
            <person name="Barry K."/>
            <person name="Bills G."/>
            <person name="Bluhm B."/>
            <person name="Cannon C."/>
            <person name="Castanera R."/>
            <person name="Culley D."/>
            <person name="Daum C."/>
            <person name="Ezra D."/>
            <person name="Gonzalez J."/>
            <person name="Henrissat B."/>
            <person name="Kuo A."/>
            <person name="Liang C."/>
            <person name="Lipzen A."/>
            <person name="Lutzoni F."/>
            <person name="Magnuson J."/>
            <person name="Mondo S."/>
            <person name="Nolan M."/>
            <person name="Ohm R."/>
            <person name="Pangilinan J."/>
            <person name="Park H.-J."/>
            <person name="Ramirez L."/>
            <person name="Alfaro M."/>
            <person name="Sun H."/>
            <person name="Tritt A."/>
            <person name="Yoshinaga Y."/>
            <person name="Zwiers L.-H."/>
            <person name="Turgeon B."/>
            <person name="Goodwin S."/>
            <person name="Spatafora J."/>
            <person name="Crous P."/>
            <person name="Grigoriev I."/>
        </authorList>
    </citation>
    <scope>NUCLEOTIDE SEQUENCE</scope>
    <source>
        <strain evidence="1">CBS 113818</strain>
    </source>
</reference>
<dbReference type="Proteomes" id="UP000799424">
    <property type="component" value="Unassembled WGS sequence"/>
</dbReference>
<evidence type="ECO:0000313" key="2">
    <source>
        <dbReference type="Proteomes" id="UP000799424"/>
    </source>
</evidence>
<accession>A0A6A6ZAT7</accession>
<name>A0A6A6ZAT7_9PLEO</name>
<protein>
    <submittedName>
        <fullName evidence="1">Uncharacterized protein</fullName>
    </submittedName>
</protein>
<organism evidence="1 2">
    <name type="scientific">Ophiobolus disseminans</name>
    <dbReference type="NCBI Taxonomy" id="1469910"/>
    <lineage>
        <taxon>Eukaryota</taxon>
        <taxon>Fungi</taxon>
        <taxon>Dikarya</taxon>
        <taxon>Ascomycota</taxon>
        <taxon>Pezizomycotina</taxon>
        <taxon>Dothideomycetes</taxon>
        <taxon>Pleosporomycetidae</taxon>
        <taxon>Pleosporales</taxon>
        <taxon>Pleosporineae</taxon>
        <taxon>Phaeosphaeriaceae</taxon>
        <taxon>Ophiobolus</taxon>
    </lineage>
</organism>
<dbReference type="AlphaFoldDB" id="A0A6A6ZAT7"/>
<evidence type="ECO:0000313" key="1">
    <source>
        <dbReference type="EMBL" id="KAF2818221.1"/>
    </source>
</evidence>